<organism evidence="2">
    <name type="scientific">anaerobic digester metagenome</name>
    <dbReference type="NCBI Taxonomy" id="1263854"/>
    <lineage>
        <taxon>unclassified sequences</taxon>
        <taxon>metagenomes</taxon>
        <taxon>ecological metagenomes</taxon>
    </lineage>
</organism>
<evidence type="ECO:0000313" key="2">
    <source>
        <dbReference type="EMBL" id="VFU15551.1"/>
    </source>
</evidence>
<name>A0A485M116_9ZZZZ</name>
<feature type="domain" description="Tyrosine-protein phosphatase" evidence="1">
    <location>
        <begin position="9"/>
        <end position="141"/>
    </location>
</feature>
<dbReference type="EMBL" id="CAADRM010000106">
    <property type="protein sequence ID" value="VFU15551.1"/>
    <property type="molecule type" value="Genomic_DNA"/>
</dbReference>
<reference evidence="2" key="1">
    <citation type="submission" date="2019-03" db="EMBL/GenBank/DDBJ databases">
        <authorList>
            <person name="Hao L."/>
        </authorList>
    </citation>
    <scope>NUCLEOTIDE SEQUENCE</scope>
</reference>
<dbReference type="SUPFAM" id="SSF52799">
    <property type="entry name" value="(Phosphotyrosine protein) phosphatases II"/>
    <property type="match status" value="1"/>
</dbReference>
<gene>
    <name evidence="2" type="ORF">SCFA_420024</name>
</gene>
<accession>A0A485M116</accession>
<dbReference type="CDD" id="cd14498">
    <property type="entry name" value="DSP"/>
    <property type="match status" value="1"/>
</dbReference>
<dbReference type="Pfam" id="PF00782">
    <property type="entry name" value="DSPc"/>
    <property type="match status" value="1"/>
</dbReference>
<dbReference type="InterPro" id="IPR000340">
    <property type="entry name" value="Dual-sp_phosphatase_cat-dom"/>
</dbReference>
<dbReference type="SMART" id="SM00195">
    <property type="entry name" value="DSPc"/>
    <property type="match status" value="1"/>
</dbReference>
<dbReference type="InterPro" id="IPR020422">
    <property type="entry name" value="TYR_PHOSPHATASE_DUAL_dom"/>
</dbReference>
<dbReference type="AlphaFoldDB" id="A0A485M116"/>
<dbReference type="InterPro" id="IPR029021">
    <property type="entry name" value="Prot-tyrosine_phosphatase-like"/>
</dbReference>
<protein>
    <recommendedName>
        <fullName evidence="1">Tyrosine-protein phosphatase domain-containing protein</fullName>
    </recommendedName>
</protein>
<proteinExistence type="predicted"/>
<evidence type="ECO:0000259" key="1">
    <source>
        <dbReference type="SMART" id="SM00195"/>
    </source>
</evidence>
<sequence length="144" mass="15567">MVRPFSHTCMHHILEQVATGEYDEAVSPGPEITALLCVAQERNLAAPRLPYHKVPLAELETAPGDLLADAAGWIHSMAAQGHRVLVFSSRGISRPPSVVIAYLCLYLGCSFGEALHRVTLRQPSILLLPGLSGSIDEISTGRCR</sequence>
<dbReference type="Gene3D" id="3.90.190.10">
    <property type="entry name" value="Protein tyrosine phosphatase superfamily"/>
    <property type="match status" value="1"/>
</dbReference>